<feature type="region of interest" description="Disordered" evidence="1">
    <location>
        <begin position="131"/>
        <end position="168"/>
    </location>
</feature>
<evidence type="ECO:0000313" key="3">
    <source>
        <dbReference type="Proteomes" id="UP001151760"/>
    </source>
</evidence>
<reference evidence="2" key="1">
    <citation type="journal article" date="2022" name="Int. J. Mol. Sci.">
        <title>Draft Genome of Tanacetum Coccineum: Genomic Comparison of Closely Related Tanacetum-Family Plants.</title>
        <authorList>
            <person name="Yamashiro T."/>
            <person name="Shiraishi A."/>
            <person name="Nakayama K."/>
            <person name="Satake H."/>
        </authorList>
    </citation>
    <scope>NUCLEOTIDE SEQUENCE</scope>
</reference>
<name>A0ABQ5GTL8_9ASTR</name>
<proteinExistence type="predicted"/>
<accession>A0ABQ5GTL8</accession>
<dbReference type="EMBL" id="BQNB010018820">
    <property type="protein sequence ID" value="GJT78630.1"/>
    <property type="molecule type" value="Genomic_DNA"/>
</dbReference>
<reference evidence="2" key="2">
    <citation type="submission" date="2022-01" db="EMBL/GenBank/DDBJ databases">
        <authorList>
            <person name="Yamashiro T."/>
            <person name="Shiraishi A."/>
            <person name="Satake H."/>
            <person name="Nakayama K."/>
        </authorList>
    </citation>
    <scope>NUCLEOTIDE SEQUENCE</scope>
</reference>
<protein>
    <submittedName>
        <fullName evidence="2">Uncharacterized protein</fullName>
    </submittedName>
</protein>
<evidence type="ECO:0000256" key="1">
    <source>
        <dbReference type="SAM" id="MobiDB-lite"/>
    </source>
</evidence>
<sequence>MPPNHVRKPKLEKIEDDVIYLQKSLIRVGKRAQRVSVLPGILQGDIDSGKKICGNEDFHAKFVQHVTWSYGLKYGVGFQKLVSWPSGNLLNLLAEILRKHQFASLSLHREAGSLGRNWLSQKVKKVVNVHKFRMDHEKKTQRSTSQGSRQKPTEDNRGSRIPGGIRFD</sequence>
<evidence type="ECO:0000313" key="2">
    <source>
        <dbReference type="EMBL" id="GJT78630.1"/>
    </source>
</evidence>
<keyword evidence="3" id="KW-1185">Reference proteome</keyword>
<gene>
    <name evidence="2" type="ORF">Tco_1045355</name>
</gene>
<dbReference type="Proteomes" id="UP001151760">
    <property type="component" value="Unassembled WGS sequence"/>
</dbReference>
<comment type="caution">
    <text evidence="2">The sequence shown here is derived from an EMBL/GenBank/DDBJ whole genome shotgun (WGS) entry which is preliminary data.</text>
</comment>
<organism evidence="2 3">
    <name type="scientific">Tanacetum coccineum</name>
    <dbReference type="NCBI Taxonomy" id="301880"/>
    <lineage>
        <taxon>Eukaryota</taxon>
        <taxon>Viridiplantae</taxon>
        <taxon>Streptophyta</taxon>
        <taxon>Embryophyta</taxon>
        <taxon>Tracheophyta</taxon>
        <taxon>Spermatophyta</taxon>
        <taxon>Magnoliopsida</taxon>
        <taxon>eudicotyledons</taxon>
        <taxon>Gunneridae</taxon>
        <taxon>Pentapetalae</taxon>
        <taxon>asterids</taxon>
        <taxon>campanulids</taxon>
        <taxon>Asterales</taxon>
        <taxon>Asteraceae</taxon>
        <taxon>Asteroideae</taxon>
        <taxon>Anthemideae</taxon>
        <taxon>Anthemidinae</taxon>
        <taxon>Tanacetum</taxon>
    </lineage>
</organism>